<dbReference type="eggNOG" id="COG1396">
    <property type="taxonomic scope" value="Bacteria"/>
</dbReference>
<dbReference type="AlphaFoldDB" id="D7BUV7"/>
<dbReference type="HOGENOM" id="CLU_142286_0_0_11"/>
<evidence type="ECO:0000313" key="2">
    <source>
        <dbReference type="EMBL" id="ADI03298.1"/>
    </source>
</evidence>
<dbReference type="Pfam" id="PF17765">
    <property type="entry name" value="MLTR_LBD"/>
    <property type="match status" value="1"/>
</dbReference>
<dbReference type="PANTHER" id="PTHR35010">
    <property type="entry name" value="BLL4672 PROTEIN-RELATED"/>
    <property type="match status" value="1"/>
</dbReference>
<dbReference type="STRING" id="749414.SBI_00177"/>
<dbReference type="PANTHER" id="PTHR35010:SF2">
    <property type="entry name" value="BLL4672 PROTEIN"/>
    <property type="match status" value="1"/>
</dbReference>
<dbReference type="InterPro" id="IPR041413">
    <property type="entry name" value="MLTR_LBD"/>
</dbReference>
<accession>D7BUV7</accession>
<gene>
    <name evidence="2" type="ordered locus">SBI_00177</name>
</gene>
<sequence>MRDAADTVDKHGGPNIARYIFLDPGAQDFFVDWDTAATATAALLRPEAGREPRDRALRELIGELSTLSPDFRASWAMHDVRIRHDGIKRLWHPDVGELELRYHSLDLPVSNRAVHDLTLYTAEPGTTSEDRLKLLASLAASQPHSAEPISPKSPPS</sequence>
<dbReference type="EMBL" id="CP002047">
    <property type="protein sequence ID" value="ADI03298.1"/>
    <property type="molecule type" value="Genomic_DNA"/>
</dbReference>
<reference evidence="2 3" key="1">
    <citation type="journal article" date="2010" name="J. Bacteriol.">
        <title>Genome sequence of the milbemycin-producing bacterium Streptomyces bingchenggensis.</title>
        <authorList>
            <person name="Wang X.J."/>
            <person name="Yan Y.J."/>
            <person name="Zhang B."/>
            <person name="An J."/>
            <person name="Wang J.J."/>
            <person name="Tian J."/>
            <person name="Jiang L."/>
            <person name="Chen Y.H."/>
            <person name="Huang S.X."/>
            <person name="Yin M."/>
            <person name="Zhang J."/>
            <person name="Gao A.L."/>
            <person name="Liu C.X."/>
            <person name="Zhu Z.X."/>
            <person name="Xiang W.S."/>
        </authorList>
    </citation>
    <scope>NUCLEOTIDE SEQUENCE [LARGE SCALE GENOMIC DNA]</scope>
    <source>
        <strain evidence="2 3">BCW-1</strain>
    </source>
</reference>
<name>D7BUV7_STRBB</name>
<keyword evidence="3" id="KW-1185">Reference proteome</keyword>
<dbReference type="Gene3D" id="3.30.450.180">
    <property type="match status" value="1"/>
</dbReference>
<dbReference type="GO" id="GO:0003677">
    <property type="term" value="F:DNA binding"/>
    <property type="evidence" value="ECO:0007669"/>
    <property type="project" value="UniProtKB-KW"/>
</dbReference>
<feature type="domain" description="MmyB-like transcription regulator ligand binding" evidence="1">
    <location>
        <begin position="10"/>
        <end position="135"/>
    </location>
</feature>
<protein>
    <submittedName>
        <fullName evidence="2">Putative DNA-binding protein</fullName>
    </submittedName>
</protein>
<dbReference type="KEGG" id="sbh:SBI_00177"/>
<evidence type="ECO:0000313" key="3">
    <source>
        <dbReference type="Proteomes" id="UP000000377"/>
    </source>
</evidence>
<dbReference type="PATRIC" id="fig|749414.3.peg.184"/>
<keyword evidence="2" id="KW-0238">DNA-binding</keyword>
<dbReference type="Proteomes" id="UP000000377">
    <property type="component" value="Chromosome"/>
</dbReference>
<organism evidence="2 3">
    <name type="scientific">Streptomyces bingchenggensis (strain BCW-1)</name>
    <dbReference type="NCBI Taxonomy" id="749414"/>
    <lineage>
        <taxon>Bacteria</taxon>
        <taxon>Bacillati</taxon>
        <taxon>Actinomycetota</taxon>
        <taxon>Actinomycetes</taxon>
        <taxon>Kitasatosporales</taxon>
        <taxon>Streptomycetaceae</taxon>
        <taxon>Streptomyces</taxon>
    </lineage>
</organism>
<proteinExistence type="predicted"/>
<evidence type="ECO:0000259" key="1">
    <source>
        <dbReference type="Pfam" id="PF17765"/>
    </source>
</evidence>
<dbReference type="RefSeq" id="WP_014172777.1">
    <property type="nucleotide sequence ID" value="NC_016582.1"/>
</dbReference>